<reference evidence="8" key="1">
    <citation type="submission" date="2019-08" db="EMBL/GenBank/DDBJ databases">
        <authorList>
            <person name="Kucharzyk K."/>
            <person name="Murdoch R.W."/>
            <person name="Higgins S."/>
            <person name="Loffler F."/>
        </authorList>
    </citation>
    <scope>NUCLEOTIDE SEQUENCE</scope>
</reference>
<keyword evidence="2" id="KW-1003">Cell membrane</keyword>
<keyword evidence="5 6" id="KW-0472">Membrane</keyword>
<feature type="transmembrane region" description="Helical" evidence="6">
    <location>
        <begin position="247"/>
        <end position="266"/>
    </location>
</feature>
<feature type="transmembrane region" description="Helical" evidence="6">
    <location>
        <begin position="20"/>
        <end position="37"/>
    </location>
</feature>
<gene>
    <name evidence="8" type="ORF">SDC9_47533</name>
</gene>
<feature type="transmembrane region" description="Helical" evidence="6">
    <location>
        <begin position="210"/>
        <end position="235"/>
    </location>
</feature>
<evidence type="ECO:0000259" key="7">
    <source>
        <dbReference type="Pfam" id="PF12698"/>
    </source>
</evidence>
<proteinExistence type="predicted"/>
<feature type="transmembrane region" description="Helical" evidence="6">
    <location>
        <begin position="328"/>
        <end position="348"/>
    </location>
</feature>
<evidence type="ECO:0000256" key="5">
    <source>
        <dbReference type="ARBA" id="ARBA00023136"/>
    </source>
</evidence>
<dbReference type="PANTHER" id="PTHR30294:SF29">
    <property type="entry name" value="MULTIDRUG ABC TRANSPORTER PERMEASE YBHS-RELATED"/>
    <property type="match status" value="1"/>
</dbReference>
<sequence>MRLIRLILINLRRNLKSPVILMMTFLLPMVVLFGVVGPKSDDPSLGKIGILDKSPGKYSKDLINILSEKYDIKELKGEVEDNYNDLRDKKLGVIYVIDEDFEEFIDNGEMPKVKCYSIEADIGAVLGDNIISDYVNNLLKEGINDGLSTNTVTTIIVDKFQENKTDYVMTILMICYFMMIGGSILIDDIIKLKAQKVLRRTISTGNSDKVILGSLYLSAFILQSLISSITLILAIKLFKIQNYNLGEGILVITLCSLVTTSLIVFTTRWLKNQTIASLAVVIFGLLSFGLGIFGGGIEEFDNVPQIISSLSIISPFSWLIQIINEGKILIPIIVIILMSGVFFTAGSFRLRDYVKE</sequence>
<feature type="domain" description="ABC-2 type transporter transmembrane" evidence="7">
    <location>
        <begin position="20"/>
        <end position="346"/>
    </location>
</feature>
<name>A0A644WG59_9ZZZZ</name>
<keyword evidence="3 6" id="KW-0812">Transmembrane</keyword>
<feature type="transmembrane region" description="Helical" evidence="6">
    <location>
        <begin position="278"/>
        <end position="297"/>
    </location>
</feature>
<evidence type="ECO:0000256" key="3">
    <source>
        <dbReference type="ARBA" id="ARBA00022692"/>
    </source>
</evidence>
<dbReference type="AlphaFoldDB" id="A0A644WG59"/>
<dbReference type="Gene3D" id="3.40.1710.10">
    <property type="entry name" value="abc type-2 transporter like domain"/>
    <property type="match status" value="1"/>
</dbReference>
<comment type="subcellular location">
    <subcellularLocation>
        <location evidence="1">Cell membrane</location>
        <topology evidence="1">Multi-pass membrane protein</topology>
    </subcellularLocation>
</comment>
<dbReference type="EMBL" id="VSSQ01000786">
    <property type="protein sequence ID" value="MPM01294.1"/>
    <property type="molecule type" value="Genomic_DNA"/>
</dbReference>
<dbReference type="InterPro" id="IPR013525">
    <property type="entry name" value="ABC2_TM"/>
</dbReference>
<keyword evidence="4 6" id="KW-1133">Transmembrane helix</keyword>
<dbReference type="GO" id="GO:0140359">
    <property type="term" value="F:ABC-type transporter activity"/>
    <property type="evidence" value="ECO:0007669"/>
    <property type="project" value="InterPro"/>
</dbReference>
<dbReference type="Pfam" id="PF12698">
    <property type="entry name" value="ABC2_membrane_3"/>
    <property type="match status" value="1"/>
</dbReference>
<organism evidence="8">
    <name type="scientific">bioreactor metagenome</name>
    <dbReference type="NCBI Taxonomy" id="1076179"/>
    <lineage>
        <taxon>unclassified sequences</taxon>
        <taxon>metagenomes</taxon>
        <taxon>ecological metagenomes</taxon>
    </lineage>
</organism>
<evidence type="ECO:0000256" key="2">
    <source>
        <dbReference type="ARBA" id="ARBA00022475"/>
    </source>
</evidence>
<dbReference type="InterPro" id="IPR051449">
    <property type="entry name" value="ABC-2_transporter_component"/>
</dbReference>
<evidence type="ECO:0000256" key="4">
    <source>
        <dbReference type="ARBA" id="ARBA00022989"/>
    </source>
</evidence>
<accession>A0A644WG59</accession>
<protein>
    <recommendedName>
        <fullName evidence="7">ABC-2 type transporter transmembrane domain-containing protein</fullName>
    </recommendedName>
</protein>
<evidence type="ECO:0000313" key="8">
    <source>
        <dbReference type="EMBL" id="MPM01294.1"/>
    </source>
</evidence>
<dbReference type="PANTHER" id="PTHR30294">
    <property type="entry name" value="MEMBRANE COMPONENT OF ABC TRANSPORTER YHHJ-RELATED"/>
    <property type="match status" value="1"/>
</dbReference>
<evidence type="ECO:0000256" key="1">
    <source>
        <dbReference type="ARBA" id="ARBA00004651"/>
    </source>
</evidence>
<evidence type="ECO:0000256" key="6">
    <source>
        <dbReference type="SAM" id="Phobius"/>
    </source>
</evidence>
<feature type="transmembrane region" description="Helical" evidence="6">
    <location>
        <begin position="167"/>
        <end position="190"/>
    </location>
</feature>
<comment type="caution">
    <text evidence="8">The sequence shown here is derived from an EMBL/GenBank/DDBJ whole genome shotgun (WGS) entry which is preliminary data.</text>
</comment>
<dbReference type="GO" id="GO:0005886">
    <property type="term" value="C:plasma membrane"/>
    <property type="evidence" value="ECO:0007669"/>
    <property type="project" value="UniProtKB-SubCell"/>
</dbReference>